<reference evidence="3" key="2">
    <citation type="journal article" date="2016" name="Genome Announc.">
        <title>Draft Genome Sequences of Two Novel Amoeba-Resistant Intranuclear Bacteria, 'Candidatus Berkiella cookevillensis' and 'Candidatus Berkiella aquae'.</title>
        <authorList>
            <person name="Mehari Y.T."/>
            <person name="Arivett B.A."/>
            <person name="Farone A.L."/>
            <person name="Gunderson J.H."/>
            <person name="Farone M.B."/>
        </authorList>
    </citation>
    <scope>NUCLEOTIDE SEQUENCE</scope>
    <source>
        <strain evidence="3">HT99</strain>
    </source>
</reference>
<evidence type="ECO:0000313" key="3">
    <source>
        <dbReference type="EMBL" id="MCS5711695.1"/>
    </source>
</evidence>
<dbReference type="InterPro" id="IPR019925">
    <property type="entry name" value="DNA_repair_protein_predicted"/>
</dbReference>
<dbReference type="NCBIfam" id="TIGR03623">
    <property type="entry name" value="probable DNA repair protein"/>
    <property type="match status" value="1"/>
</dbReference>
<feature type="domain" description="PD-(D/E)XK endonuclease-like" evidence="1">
    <location>
        <begin position="610"/>
        <end position="869"/>
    </location>
</feature>
<dbReference type="SUPFAM" id="SSF52540">
    <property type="entry name" value="P-loop containing nucleoside triphosphate hydrolases"/>
    <property type="match status" value="1"/>
</dbReference>
<keyword evidence="2" id="KW-0067">ATP-binding</keyword>
<dbReference type="EMBL" id="LKAJ01000012">
    <property type="protein sequence ID" value="KRG20387.1"/>
    <property type="molecule type" value="Genomic_DNA"/>
</dbReference>
<evidence type="ECO:0000313" key="4">
    <source>
        <dbReference type="Proteomes" id="UP000051497"/>
    </source>
</evidence>
<reference evidence="2" key="1">
    <citation type="submission" date="2015-09" db="EMBL/GenBank/DDBJ databases">
        <title>Draft Genome Sequences of Two Novel Amoeba-resistant Intranuclear Bacteria, Candidatus Berkiella cookevillensis and Candidatus Berkiella aquae.</title>
        <authorList>
            <person name="Mehari Y.T."/>
            <person name="Arivett B.A."/>
            <person name="Farone A.L."/>
            <person name="Gunderson J.H."/>
            <person name="Farone M.B."/>
        </authorList>
    </citation>
    <scope>NUCLEOTIDE SEQUENCE [LARGE SCALE GENOMIC DNA]</scope>
    <source>
        <strain evidence="2">HT99</strain>
    </source>
</reference>
<protein>
    <submittedName>
        <fullName evidence="2">ATP-dependent helicase/deoxyribonuclease subunit B</fullName>
        <ecNumber evidence="2">3.6.4.12</ecNumber>
    </submittedName>
    <submittedName>
        <fullName evidence="3">PD-(D/E)XK nuclease family protein</fullName>
    </submittedName>
</protein>
<keyword evidence="2" id="KW-0347">Helicase</keyword>
<dbReference type="Gene3D" id="3.90.320.10">
    <property type="match status" value="1"/>
</dbReference>
<dbReference type="EC" id="3.6.4.12" evidence="2"/>
<proteinExistence type="predicted"/>
<dbReference type="AlphaFoldDB" id="A0A0Q9YW97"/>
<dbReference type="Pfam" id="PF12705">
    <property type="entry name" value="PDDEXK_1"/>
    <property type="match status" value="1"/>
</dbReference>
<dbReference type="EMBL" id="LKAJ02000001">
    <property type="protein sequence ID" value="MCS5711695.1"/>
    <property type="molecule type" value="Genomic_DNA"/>
</dbReference>
<comment type="caution">
    <text evidence="2">The sequence shown here is derived from an EMBL/GenBank/DDBJ whole genome shotgun (WGS) entry which is preliminary data.</text>
</comment>
<keyword evidence="2" id="KW-0378">Hydrolase</keyword>
<evidence type="ECO:0000259" key="1">
    <source>
        <dbReference type="Pfam" id="PF12705"/>
    </source>
</evidence>
<name>A0A0Q9YW97_9GAMM</name>
<dbReference type="GO" id="GO:0016787">
    <property type="term" value="F:hydrolase activity"/>
    <property type="evidence" value="ECO:0007669"/>
    <property type="project" value="UniProtKB-KW"/>
</dbReference>
<accession>A0A0Q9YW97</accession>
<dbReference type="InterPro" id="IPR011604">
    <property type="entry name" value="PDDEXK-like_dom_sf"/>
</dbReference>
<organism evidence="2">
    <name type="scientific">Candidatus Berkiella aquae</name>
    <dbReference type="NCBI Taxonomy" id="295108"/>
    <lineage>
        <taxon>Bacteria</taxon>
        <taxon>Pseudomonadati</taxon>
        <taxon>Pseudomonadota</taxon>
        <taxon>Gammaproteobacteria</taxon>
        <taxon>Candidatus Berkiellales</taxon>
        <taxon>Candidatus Berkiellaceae</taxon>
        <taxon>Candidatus Berkiella</taxon>
    </lineage>
</organism>
<dbReference type="InterPro" id="IPR038726">
    <property type="entry name" value="PDDEXK_AddAB-type"/>
</dbReference>
<dbReference type="GO" id="GO:0003678">
    <property type="term" value="F:DNA helicase activity"/>
    <property type="evidence" value="ECO:0007669"/>
    <property type="project" value="UniProtKB-EC"/>
</dbReference>
<dbReference type="Proteomes" id="UP000051497">
    <property type="component" value="Unassembled WGS sequence"/>
</dbReference>
<sequence length="878" mass="101021">MDHKLIAFLKESGTLITPSRRLASSLLKQANSHYGQDSSVWLTPRIYALQDWLLAIWEQLEIQGSIDKQLLTPVQSLLLWITVIRSLPVGKNLLNISATAKMANQAWGLLHQWRIEDSWFQESINLDQQTFQQFAMHYQQWLTCHHAIDGAQLIGTLQTYLTSSHQVAWQRVSPVKKLIFYGFEESYPLLEKFQEVLIQQGWQVNHRSPTNKNPQFLGRAAFHDQQQELLAAALFVKQKLAEGKKNIGIVVPDLANMRKQVDKTMKEVFEPLTLCEPQAKVSEFYNISAATPLDHYPIIYSAFCWLKILKGTFSLSDYFQIIHSPFFAWNANELTLLLQHYESLLKNNQQRLTLDKLGKTMVDSTWLEIIHKIEPYFNALPNKMPYAQWAKHFQQLLMLSGWPGLRSLNSVEHQVVNRWQEALAECRMIDSIQEPVSYHEALSTLRGIVAQIPFQAQSKGANVQVLGILEALGLQFDCIWVLGLHSEAWPPLAKPNPLLPLPLQRQLKMPHASSEREMAYAKTMTERLCASADEVILSYPKADKAKILEGSELLRHVPLLPDHHFKTLGEFNRLEEQFKLNQALETIIDNQAPPLLPSEKIAATSQLLSLQAACPFKAFAEIRLQARRLEKTEDWLATFEQGIILHEVLQHFWQEVRTQQALLAMTEETLSHKLVQLIDNAIYRYIKPNTPAPYLKVEKNRLFIILQDYLKLEKERKPFKVVAVEWQKNYELLDMTFRLRIDRVDKTELNETILIDYKSGQFQMTQIWGDRPKAPQLPLYYLATIEEQPQALCVAKLNRQTDGYEGISRHSLAIKGIKELTFMPWEELESYWSGTLSTLVAAFKRGDAMAAPLEGAVTCRYCALTAFCRINEQENDDN</sequence>
<keyword evidence="4" id="KW-1185">Reference proteome</keyword>
<keyword evidence="2" id="KW-0547">Nucleotide-binding</keyword>
<dbReference type="RefSeq" id="WP_075067097.1">
    <property type="nucleotide sequence ID" value="NZ_LKAJ02000001.1"/>
</dbReference>
<dbReference type="OrthoDB" id="9761147at2"/>
<dbReference type="STRING" id="295108.HT99x_02483"/>
<dbReference type="InterPro" id="IPR027417">
    <property type="entry name" value="P-loop_NTPase"/>
</dbReference>
<gene>
    <name evidence="2" type="primary">addB</name>
    <name evidence="3" type="ORF">HT99x_009630</name>
    <name evidence="2" type="ORF">HT99x_02483</name>
</gene>
<reference evidence="3" key="3">
    <citation type="submission" date="2021-06" db="EMBL/GenBank/DDBJ databases">
        <title>Genomic Description and Analysis of Intracellular Bacteria, Candidatus Berkiella cookevillensis and Candidatus Berkiella aquae.</title>
        <authorList>
            <person name="Kidane D.T."/>
            <person name="Mehari Y.T."/>
            <person name="Rice F.C."/>
            <person name="Arivett B.A."/>
            <person name="Farone A.L."/>
            <person name="Berk S.G."/>
            <person name="Farone M.B."/>
        </authorList>
    </citation>
    <scope>NUCLEOTIDE SEQUENCE</scope>
    <source>
        <strain evidence="3">HT99</strain>
    </source>
</reference>
<evidence type="ECO:0000313" key="2">
    <source>
        <dbReference type="EMBL" id="KRG20387.1"/>
    </source>
</evidence>